<evidence type="ECO:0000313" key="2">
    <source>
        <dbReference type="EMBL" id="SHL94554.1"/>
    </source>
</evidence>
<dbReference type="Pfam" id="PF12392">
    <property type="entry name" value="DUF3656"/>
    <property type="match status" value="1"/>
</dbReference>
<dbReference type="GO" id="GO:0008233">
    <property type="term" value="F:peptidase activity"/>
    <property type="evidence" value="ECO:0007669"/>
    <property type="project" value="UniProtKB-KW"/>
</dbReference>
<reference evidence="2 3" key="1">
    <citation type="submission" date="2016-11" db="EMBL/GenBank/DDBJ databases">
        <authorList>
            <person name="Jaros S."/>
            <person name="Januszkiewicz K."/>
            <person name="Wedrychowicz H."/>
        </authorList>
    </citation>
    <scope>NUCLEOTIDE SEQUENCE [LARGE SCALE GENOMIC DNA]</scope>
    <source>
        <strain evidence="2 3">DSM 15930</strain>
    </source>
</reference>
<gene>
    <name evidence="2" type="ORF">SAMN02746066_00157</name>
</gene>
<name>A0A1M7ES53_9FIRM</name>
<keyword evidence="2" id="KW-0378">Hydrolase</keyword>
<dbReference type="PANTHER" id="PTHR30217:SF10">
    <property type="entry name" value="23S RRNA 5-HYDROXYCYTIDINE C2501 SYNTHASE"/>
    <property type="match status" value="1"/>
</dbReference>
<dbReference type="Proteomes" id="UP000184038">
    <property type="component" value="Unassembled WGS sequence"/>
</dbReference>
<dbReference type="RefSeq" id="WP_073281757.1">
    <property type="nucleotide sequence ID" value="NZ_FRCP01000005.1"/>
</dbReference>
<dbReference type="InterPro" id="IPR051454">
    <property type="entry name" value="RNA/ubiquinone_mod_enzymes"/>
</dbReference>
<dbReference type="AlphaFoldDB" id="A0A1M7ES53"/>
<dbReference type="PROSITE" id="PS01276">
    <property type="entry name" value="PEPTIDASE_U32"/>
    <property type="match status" value="1"/>
</dbReference>
<dbReference type="PANTHER" id="PTHR30217">
    <property type="entry name" value="PEPTIDASE U32 FAMILY"/>
    <property type="match status" value="1"/>
</dbReference>
<feature type="domain" description="Peptidase U32 collagenase" evidence="1">
    <location>
        <begin position="398"/>
        <end position="517"/>
    </location>
</feature>
<organism evidence="2 3">
    <name type="scientific">Anaerosporobacter mobilis DSM 15930</name>
    <dbReference type="NCBI Taxonomy" id="1120996"/>
    <lineage>
        <taxon>Bacteria</taxon>
        <taxon>Bacillati</taxon>
        <taxon>Bacillota</taxon>
        <taxon>Clostridia</taxon>
        <taxon>Lachnospirales</taxon>
        <taxon>Lachnospiraceae</taxon>
        <taxon>Anaerosporobacter</taxon>
    </lineage>
</organism>
<evidence type="ECO:0000313" key="3">
    <source>
        <dbReference type="Proteomes" id="UP000184038"/>
    </source>
</evidence>
<keyword evidence="3" id="KW-1185">Reference proteome</keyword>
<protein>
    <submittedName>
        <fullName evidence="2">Putative protease</fullName>
    </submittedName>
</protein>
<dbReference type="GO" id="GO:0006508">
    <property type="term" value="P:proteolysis"/>
    <property type="evidence" value="ECO:0007669"/>
    <property type="project" value="UniProtKB-KW"/>
</dbReference>
<dbReference type="InterPro" id="IPR001539">
    <property type="entry name" value="Peptidase_U32"/>
</dbReference>
<evidence type="ECO:0000259" key="1">
    <source>
        <dbReference type="Pfam" id="PF12392"/>
    </source>
</evidence>
<dbReference type="OrthoDB" id="9807498at2"/>
<sequence>MRKIEILAPAGSFESLKAAVTASCDAVYIGGNMFGARAYANNLDEDRMKEAIDYAHIHNKALYLTVNTLLKEDELQSRLYNYIAKYYEHGLDAAIVQDLGVMHFLHRNFPDLQLHASTQMTLTMAEGANLLKDYGVTRLVTSRELNLQEIKNIRENTDLEIESFVHGALCYCYSGQCLMSSMIGGRSGNRGRCAQPCRMPYDLYYNGKKLTKGRDSYLLSPKDICTLSIIPDLVDAGIDSFKIEGRMKRPEYTALAAHLYRKYVDLYQKLGRKEYTSYMEKHSDDLARDEKDLMDLYNRGNFTKGYYVNHNGKDMMALTRPNHNGVLVGEVVNIKGNNAGIQLSEDVHAQDLLEIRKSLTNPKAKDSYEFTLKDSAKKGAIIRTNFFAKTPVFVGQEVYRIKNQELLDTIGKQYIETERREGIDGVFTAKRNGPIQLTLQYYDVNGEHCITVFGDEPMEAQKQSATSEQISKQLNKMNTTSFYLKDLDIELEEQLFIPNGQLNELRREAITVLTEDILNSYRRMVPDKQEYVSKLNHKSDKSNKTMWICVHLEDSKLIDTVIAYPEIEAIYLNCDEVSRSNMIAIAKKVKNHDIRFYMVLPAIFRKDTKDQFDLYVTEELIEVLDGIVIKNLEEYAFLKEKNIVNAEGNNEAIEIILDSNLYTLNEESKEFWREQGVSHFTTSLELNYKELLGLDLTDADMIVYGHVTLMVSAQCLRSSTIGCIKHTGKEVLQEDENPYYEMKDSKQKSFYVRKHCRFCYNTIYNGSALHLLNQLDEIRKLRPRRVRLDFTMENENEVNAILSDCINLCNKQNGARKVNITEGTYTKGHYNRGIE</sequence>
<keyword evidence="2" id="KW-0645">Protease</keyword>
<accession>A0A1M7ES53</accession>
<dbReference type="STRING" id="1120996.SAMN02746066_00157"/>
<proteinExistence type="predicted"/>
<dbReference type="Pfam" id="PF01136">
    <property type="entry name" value="Peptidase_U32"/>
    <property type="match status" value="2"/>
</dbReference>
<dbReference type="InterPro" id="IPR020988">
    <property type="entry name" value="Pept_U32_collagenase"/>
</dbReference>
<dbReference type="EMBL" id="FRCP01000005">
    <property type="protein sequence ID" value="SHL94554.1"/>
    <property type="molecule type" value="Genomic_DNA"/>
</dbReference>